<name>A0A5D2DG49_GOSDA</name>
<evidence type="ECO:0000313" key="1">
    <source>
        <dbReference type="EMBL" id="TYG80741.1"/>
    </source>
</evidence>
<keyword evidence="2" id="KW-1185">Reference proteome</keyword>
<dbReference type="EMBL" id="CM017702">
    <property type="protein sequence ID" value="TYG80741.1"/>
    <property type="molecule type" value="Genomic_DNA"/>
</dbReference>
<gene>
    <name evidence="1" type="ORF">ES288_D02G240700v1</name>
</gene>
<sequence length="127" mass="13831">MDTFSSNGYFKTGFYLKKCFSLKSNEEQPSFASKFSEAEKCFWLDGEVEIFSFSTKKCFWAGSFTFLATHERPSLLSAGSLPSSLPSAGSLFLCPLPSASEFAADRRELPIAVGAGFAGFFAGCFCC</sequence>
<protein>
    <submittedName>
        <fullName evidence="1">Uncharacterized protein</fullName>
    </submittedName>
</protein>
<reference evidence="1 2" key="1">
    <citation type="submission" date="2019-06" db="EMBL/GenBank/DDBJ databases">
        <title>WGS assembly of Gossypium darwinii.</title>
        <authorList>
            <person name="Chen Z.J."/>
            <person name="Sreedasyam A."/>
            <person name="Ando A."/>
            <person name="Song Q."/>
            <person name="De L."/>
            <person name="Hulse-Kemp A."/>
            <person name="Ding M."/>
            <person name="Ye W."/>
            <person name="Kirkbride R."/>
            <person name="Jenkins J."/>
            <person name="Plott C."/>
            <person name="Lovell J."/>
            <person name="Lin Y.-M."/>
            <person name="Vaughn R."/>
            <person name="Liu B."/>
            <person name="Li W."/>
            <person name="Simpson S."/>
            <person name="Scheffler B."/>
            <person name="Saski C."/>
            <person name="Grover C."/>
            <person name="Hu G."/>
            <person name="Conover J."/>
            <person name="Carlson J."/>
            <person name="Shu S."/>
            <person name="Boston L."/>
            <person name="Williams M."/>
            <person name="Peterson D."/>
            <person name="Mcgee K."/>
            <person name="Jones D."/>
            <person name="Wendel J."/>
            <person name="Stelly D."/>
            <person name="Grimwood J."/>
            <person name="Schmutz J."/>
        </authorList>
    </citation>
    <scope>NUCLEOTIDE SEQUENCE [LARGE SCALE GENOMIC DNA]</scope>
    <source>
        <strain evidence="1">1808015.09</strain>
    </source>
</reference>
<proteinExistence type="predicted"/>
<organism evidence="1 2">
    <name type="scientific">Gossypium darwinii</name>
    <name type="common">Darwin's cotton</name>
    <name type="synonym">Gossypium barbadense var. darwinii</name>
    <dbReference type="NCBI Taxonomy" id="34276"/>
    <lineage>
        <taxon>Eukaryota</taxon>
        <taxon>Viridiplantae</taxon>
        <taxon>Streptophyta</taxon>
        <taxon>Embryophyta</taxon>
        <taxon>Tracheophyta</taxon>
        <taxon>Spermatophyta</taxon>
        <taxon>Magnoliopsida</taxon>
        <taxon>eudicotyledons</taxon>
        <taxon>Gunneridae</taxon>
        <taxon>Pentapetalae</taxon>
        <taxon>rosids</taxon>
        <taxon>malvids</taxon>
        <taxon>Malvales</taxon>
        <taxon>Malvaceae</taxon>
        <taxon>Malvoideae</taxon>
        <taxon>Gossypium</taxon>
    </lineage>
</organism>
<dbReference type="Proteomes" id="UP000323506">
    <property type="component" value="Chromosome D02"/>
</dbReference>
<evidence type="ECO:0000313" key="2">
    <source>
        <dbReference type="Proteomes" id="UP000323506"/>
    </source>
</evidence>
<dbReference type="AlphaFoldDB" id="A0A5D2DG49"/>
<accession>A0A5D2DG49</accession>